<keyword evidence="1" id="KW-0472">Membrane</keyword>
<dbReference type="EMBL" id="CP002543">
    <property type="protein sequence ID" value="ADY72793.1"/>
    <property type="molecule type" value="Genomic_DNA"/>
</dbReference>
<feature type="transmembrane region" description="Helical" evidence="1">
    <location>
        <begin position="54"/>
        <end position="71"/>
    </location>
</feature>
<dbReference type="KEGG" id="dte:Dester_0135"/>
<reference evidence="2 3" key="1">
    <citation type="journal article" date="2011" name="Stand. Genomic Sci.">
        <title>Complete genome sequence of the thermophilic sulfur-reducer Desulfurobacterium thermolithotrophum type strain (BSA(T)) from a deep-sea hydrothermal vent.</title>
        <authorList>
            <person name="Goker M."/>
            <person name="Daligault H."/>
            <person name="Mwirichia R."/>
            <person name="Lapidus A."/>
            <person name="Lucas S."/>
            <person name="Deshpande S."/>
            <person name="Pagani I."/>
            <person name="Tapia R."/>
            <person name="Cheng J.F."/>
            <person name="Goodwin L."/>
            <person name="Pitluck S."/>
            <person name="Liolios K."/>
            <person name="Ivanova N."/>
            <person name="Mavromatis K."/>
            <person name="Mikhailova N."/>
            <person name="Pati A."/>
            <person name="Chen A."/>
            <person name="Palaniappan K."/>
            <person name="Han C."/>
            <person name="Land M."/>
            <person name="Hauser L."/>
            <person name="Pan C."/>
            <person name="Brambilla E.M."/>
            <person name="Rohde M."/>
            <person name="Spring S."/>
            <person name="Sikorski J."/>
            <person name="Wirth R."/>
            <person name="Detter J.C."/>
            <person name="Woyke T."/>
            <person name="Bristow J."/>
            <person name="Eisen J.A."/>
            <person name="Markowitz V."/>
            <person name="Hugenholtz P."/>
            <person name="Kyrpides N.C."/>
            <person name="Klenk H.P."/>
        </authorList>
    </citation>
    <scope>NUCLEOTIDE SEQUENCE [LARGE SCALE GENOMIC DNA]</scope>
    <source>
        <strain evidence="3">DSM 11699 / BSA</strain>
    </source>
</reference>
<evidence type="ECO:0000313" key="2">
    <source>
        <dbReference type="EMBL" id="ADY72793.1"/>
    </source>
</evidence>
<dbReference type="eggNOG" id="COG1988">
    <property type="taxonomic scope" value="Bacteria"/>
</dbReference>
<dbReference type="Proteomes" id="UP000007102">
    <property type="component" value="Chromosome"/>
</dbReference>
<evidence type="ECO:0008006" key="4">
    <source>
        <dbReference type="Google" id="ProtNLM"/>
    </source>
</evidence>
<keyword evidence="1" id="KW-0812">Transmembrane</keyword>
<dbReference type="RefSeq" id="WP_013637753.1">
    <property type="nucleotide sequence ID" value="NC_015185.1"/>
</dbReference>
<keyword evidence="1" id="KW-1133">Transmembrane helix</keyword>
<dbReference type="AlphaFoldDB" id="F0S0Y9"/>
<dbReference type="InParanoid" id="F0S0Y9"/>
<reference evidence="3" key="2">
    <citation type="submission" date="2011-02" db="EMBL/GenBank/DDBJ databases">
        <title>The complete genome of Desulfurobacterium thermolithotrophum DSM 11699.</title>
        <authorList>
            <consortium name="US DOE Joint Genome Institute (JGI-PGF)"/>
            <person name="Lucas S."/>
            <person name="Copeland A."/>
            <person name="Lapidus A."/>
            <person name="Bruce D."/>
            <person name="Goodwin L."/>
            <person name="Pitluck S."/>
            <person name="Kyrpides N."/>
            <person name="Mavromatis K."/>
            <person name="Pagani I."/>
            <person name="Ivanova N."/>
            <person name="Mikhailova N."/>
            <person name="Daligault H."/>
            <person name="Detter J.C."/>
            <person name="Tapia R."/>
            <person name="Han C."/>
            <person name="Land M."/>
            <person name="Hauser L."/>
            <person name="Markowitz V."/>
            <person name="Cheng J.-F."/>
            <person name="Hugenholtz P."/>
            <person name="Woyke T."/>
            <person name="Wu D."/>
            <person name="Spring S."/>
            <person name="Brambilla E."/>
            <person name="Klenk H.-P."/>
            <person name="Eisen J.A."/>
        </authorList>
    </citation>
    <scope>NUCLEOTIDE SEQUENCE [LARGE SCALE GENOMIC DNA]</scope>
    <source>
        <strain evidence="3">DSM 11699 / BSA</strain>
    </source>
</reference>
<organism evidence="2 3">
    <name type="scientific">Desulfurobacterium thermolithotrophum (strain DSM 11699 / BSA)</name>
    <dbReference type="NCBI Taxonomy" id="868864"/>
    <lineage>
        <taxon>Bacteria</taxon>
        <taxon>Pseudomonadati</taxon>
        <taxon>Aquificota</taxon>
        <taxon>Aquificia</taxon>
        <taxon>Desulfurobacteriales</taxon>
        <taxon>Desulfurobacteriaceae</taxon>
        <taxon>Desulfurobacterium</taxon>
    </lineage>
</organism>
<protein>
    <recommendedName>
        <fullName evidence="4">Membrane-bound metal-dependent hydrolase</fullName>
    </recommendedName>
</protein>
<evidence type="ECO:0000313" key="3">
    <source>
        <dbReference type="Proteomes" id="UP000007102"/>
    </source>
</evidence>
<sequence>MTAGTHILGGILLAAFFQLPIIPAAFGSVLPDIDLKKGLPFRQNRTLFNSHRGITHHIAIPIVLVFLSLYLRDHYSYEIGRYFLSFSIGYASHILLDILNPLGVPFSFKYYPRLSLKLVRSGKFGEIFVILTLVVMLIYFVDSGKLSYAGFIDKDILEVLKKLIEEVRG</sequence>
<dbReference type="Pfam" id="PF04307">
    <property type="entry name" value="YdjM"/>
    <property type="match status" value="1"/>
</dbReference>
<feature type="transmembrane region" description="Helical" evidence="1">
    <location>
        <begin position="83"/>
        <end position="104"/>
    </location>
</feature>
<dbReference type="STRING" id="868864.Dester_0135"/>
<name>F0S0Y9_DESTD</name>
<gene>
    <name evidence="2" type="ordered locus">Dester_0135</name>
</gene>
<feature type="transmembrane region" description="Helical" evidence="1">
    <location>
        <begin position="124"/>
        <end position="141"/>
    </location>
</feature>
<dbReference type="OrthoDB" id="5459053at2"/>
<dbReference type="HOGENOM" id="CLU_1634579_0_0_0"/>
<keyword evidence="3" id="KW-1185">Reference proteome</keyword>
<dbReference type="FunCoup" id="F0S0Y9">
    <property type="interactions" value="6"/>
</dbReference>
<evidence type="ECO:0000256" key="1">
    <source>
        <dbReference type="SAM" id="Phobius"/>
    </source>
</evidence>
<dbReference type="InterPro" id="IPR007404">
    <property type="entry name" value="YdjM-like"/>
</dbReference>
<proteinExistence type="predicted"/>
<accession>F0S0Y9</accession>